<protein>
    <submittedName>
        <fullName evidence="3">Glutathione S-transferase</fullName>
    </submittedName>
</protein>
<evidence type="ECO:0000259" key="2">
    <source>
        <dbReference type="PROSITE" id="PS50405"/>
    </source>
</evidence>
<reference evidence="4" key="1">
    <citation type="submission" date="2017-04" db="EMBL/GenBank/DDBJ databases">
        <authorList>
            <person name="Varghese N."/>
            <person name="Submissions S."/>
        </authorList>
    </citation>
    <scope>NUCLEOTIDE SEQUENCE [LARGE SCALE GENOMIC DNA]</scope>
    <source>
        <strain evidence="4">Ballard 720</strain>
    </source>
</reference>
<dbReference type="Proteomes" id="UP000192911">
    <property type="component" value="Unassembled WGS sequence"/>
</dbReference>
<dbReference type="SUPFAM" id="SSF52833">
    <property type="entry name" value="Thioredoxin-like"/>
    <property type="match status" value="1"/>
</dbReference>
<dbReference type="PROSITE" id="PS50405">
    <property type="entry name" value="GST_CTER"/>
    <property type="match status" value="1"/>
</dbReference>
<dbReference type="PANTHER" id="PTHR44051">
    <property type="entry name" value="GLUTATHIONE S-TRANSFERASE-RELATED"/>
    <property type="match status" value="1"/>
</dbReference>
<keyword evidence="3" id="KW-0808">Transferase</keyword>
<accession>A0A1X7DYA5</accession>
<gene>
    <name evidence="3" type="ORF">SAMN06295900_104188</name>
</gene>
<dbReference type="OrthoDB" id="8772754at2"/>
<dbReference type="PROSITE" id="PS50404">
    <property type="entry name" value="GST_NTER"/>
    <property type="match status" value="1"/>
</dbReference>
<proteinExistence type="predicted"/>
<sequence length="205" mass="22929">MKLYYSPGACSLAVHIALVEAGIPFDAIKVDLKTHQLASGEDYRAISPRGYVPLIELDDGSRHTEAAALLQYVGDLDARGLLMPRIGTVPRLAVIEWLTFVSTELHKTFSPWLFHEEVHASARELALARLHARFSELDEVLASRDYLSGSEFTVADAYCFTVVNWSRPLKIDLASYPNLKAYMTRVSKRPKVRETLIAEGLVRTL</sequence>
<dbReference type="GO" id="GO:0016740">
    <property type="term" value="F:transferase activity"/>
    <property type="evidence" value="ECO:0007669"/>
    <property type="project" value="UniProtKB-KW"/>
</dbReference>
<dbReference type="STRING" id="28094.SAMN06295900_104188"/>
<dbReference type="Pfam" id="PF13409">
    <property type="entry name" value="GST_N_2"/>
    <property type="match status" value="1"/>
</dbReference>
<dbReference type="InterPro" id="IPR004046">
    <property type="entry name" value="GST_C"/>
</dbReference>
<dbReference type="AlphaFoldDB" id="A0A1X7DYA5"/>
<keyword evidence="4" id="KW-1185">Reference proteome</keyword>
<dbReference type="Gene3D" id="1.20.1050.10">
    <property type="match status" value="1"/>
</dbReference>
<dbReference type="NCBIfam" id="NF007831">
    <property type="entry name" value="PRK10542.1"/>
    <property type="match status" value="1"/>
</dbReference>
<name>A0A1X7DYA5_TRICW</name>
<dbReference type="SFLD" id="SFLDG00358">
    <property type="entry name" value="Main_(cytGST)"/>
    <property type="match status" value="1"/>
</dbReference>
<dbReference type="Pfam" id="PF00043">
    <property type="entry name" value="GST_C"/>
    <property type="match status" value="1"/>
</dbReference>
<evidence type="ECO:0000313" key="4">
    <source>
        <dbReference type="Proteomes" id="UP000192911"/>
    </source>
</evidence>
<dbReference type="RefSeq" id="WP_085226853.1">
    <property type="nucleotide sequence ID" value="NZ_BSQD01000005.1"/>
</dbReference>
<dbReference type="InterPro" id="IPR036282">
    <property type="entry name" value="Glutathione-S-Trfase_C_sf"/>
</dbReference>
<organism evidence="3 4">
    <name type="scientific">Trinickia caryophylli</name>
    <name type="common">Paraburkholderia caryophylli</name>
    <dbReference type="NCBI Taxonomy" id="28094"/>
    <lineage>
        <taxon>Bacteria</taxon>
        <taxon>Pseudomonadati</taxon>
        <taxon>Pseudomonadota</taxon>
        <taxon>Betaproteobacteria</taxon>
        <taxon>Burkholderiales</taxon>
        <taxon>Burkholderiaceae</taxon>
        <taxon>Trinickia</taxon>
    </lineage>
</organism>
<dbReference type="InterPro" id="IPR010987">
    <property type="entry name" value="Glutathione-S-Trfase_C-like"/>
</dbReference>
<feature type="domain" description="GST N-terminal" evidence="1">
    <location>
        <begin position="1"/>
        <end position="81"/>
    </location>
</feature>
<dbReference type="InterPro" id="IPR040079">
    <property type="entry name" value="Glutathione_S-Trfase"/>
</dbReference>
<dbReference type="GeneID" id="95551425"/>
<evidence type="ECO:0000313" key="3">
    <source>
        <dbReference type="EMBL" id="SMF23407.1"/>
    </source>
</evidence>
<feature type="domain" description="GST C-terminal" evidence="2">
    <location>
        <begin position="87"/>
        <end position="205"/>
    </location>
</feature>
<dbReference type="SFLD" id="SFLDG01150">
    <property type="entry name" value="Main.1:_Beta-like"/>
    <property type="match status" value="1"/>
</dbReference>
<evidence type="ECO:0000259" key="1">
    <source>
        <dbReference type="PROSITE" id="PS50404"/>
    </source>
</evidence>
<dbReference type="PANTHER" id="PTHR44051:SF8">
    <property type="entry name" value="GLUTATHIONE S-TRANSFERASE GSTA"/>
    <property type="match status" value="1"/>
</dbReference>
<dbReference type="SFLD" id="SFLDS00019">
    <property type="entry name" value="Glutathione_Transferase_(cytos"/>
    <property type="match status" value="1"/>
</dbReference>
<dbReference type="InterPro" id="IPR004045">
    <property type="entry name" value="Glutathione_S-Trfase_N"/>
</dbReference>
<dbReference type="CDD" id="cd03057">
    <property type="entry name" value="GST_N_Beta"/>
    <property type="match status" value="1"/>
</dbReference>
<dbReference type="InterPro" id="IPR036249">
    <property type="entry name" value="Thioredoxin-like_sf"/>
</dbReference>
<dbReference type="SUPFAM" id="SSF47616">
    <property type="entry name" value="GST C-terminal domain-like"/>
    <property type="match status" value="1"/>
</dbReference>
<dbReference type="CDD" id="cd03188">
    <property type="entry name" value="GST_C_Beta"/>
    <property type="match status" value="1"/>
</dbReference>
<dbReference type="EMBL" id="FXAH01000004">
    <property type="protein sequence ID" value="SMF23407.1"/>
    <property type="molecule type" value="Genomic_DNA"/>
</dbReference>
<dbReference type="Gene3D" id="3.40.30.10">
    <property type="entry name" value="Glutaredoxin"/>
    <property type="match status" value="1"/>
</dbReference>